<feature type="domain" description="HTH hxlR-type" evidence="4">
    <location>
        <begin position="25"/>
        <end position="123"/>
    </location>
</feature>
<dbReference type="GO" id="GO:0003677">
    <property type="term" value="F:DNA binding"/>
    <property type="evidence" value="ECO:0007669"/>
    <property type="project" value="UniProtKB-KW"/>
</dbReference>
<keyword evidence="6" id="KW-1185">Reference proteome</keyword>
<keyword evidence="2 5" id="KW-0238">DNA-binding</keyword>
<dbReference type="AlphaFoldDB" id="A0A7W6FSX1"/>
<dbReference type="InterPro" id="IPR036388">
    <property type="entry name" value="WH-like_DNA-bd_sf"/>
</dbReference>
<dbReference type="InterPro" id="IPR036527">
    <property type="entry name" value="SCP2_sterol-bd_dom_sf"/>
</dbReference>
<dbReference type="Pfam" id="PF01638">
    <property type="entry name" value="HxlR"/>
    <property type="match status" value="1"/>
</dbReference>
<comment type="caution">
    <text evidence="5">The sequence shown here is derived from an EMBL/GenBank/DDBJ whole genome shotgun (WGS) entry which is preliminary data.</text>
</comment>
<keyword evidence="1" id="KW-0805">Transcription regulation</keyword>
<gene>
    <name evidence="5" type="ORF">GGR05_000507</name>
</gene>
<dbReference type="InterPro" id="IPR002577">
    <property type="entry name" value="HTH_HxlR"/>
</dbReference>
<evidence type="ECO:0000256" key="2">
    <source>
        <dbReference type="ARBA" id="ARBA00023125"/>
    </source>
</evidence>
<evidence type="ECO:0000313" key="5">
    <source>
        <dbReference type="EMBL" id="MBB3934396.1"/>
    </source>
</evidence>
<reference evidence="5 6" key="1">
    <citation type="submission" date="2020-08" db="EMBL/GenBank/DDBJ databases">
        <title>Genomic Encyclopedia of Type Strains, Phase IV (KMG-IV): sequencing the most valuable type-strain genomes for metagenomic binning, comparative biology and taxonomic classification.</title>
        <authorList>
            <person name="Goeker M."/>
        </authorList>
    </citation>
    <scope>NUCLEOTIDE SEQUENCE [LARGE SCALE GENOMIC DNA]</scope>
    <source>
        <strain evidence="5 6">DSM 25024</strain>
    </source>
</reference>
<dbReference type="Proteomes" id="UP000531216">
    <property type="component" value="Unassembled WGS sequence"/>
</dbReference>
<dbReference type="RefSeq" id="WP_090958386.1">
    <property type="nucleotide sequence ID" value="NZ_FOOA01000001.1"/>
</dbReference>
<name>A0A7W6FSX1_9HYPH</name>
<dbReference type="PANTHER" id="PTHR33204">
    <property type="entry name" value="TRANSCRIPTIONAL REGULATOR, MARR FAMILY"/>
    <property type="match status" value="1"/>
</dbReference>
<evidence type="ECO:0000256" key="1">
    <source>
        <dbReference type="ARBA" id="ARBA00023015"/>
    </source>
</evidence>
<protein>
    <submittedName>
        <fullName evidence="5">DNA-binding HxlR family transcriptional regulator</fullName>
    </submittedName>
</protein>
<evidence type="ECO:0000313" key="6">
    <source>
        <dbReference type="Proteomes" id="UP000531216"/>
    </source>
</evidence>
<dbReference type="SUPFAM" id="SSF55718">
    <property type="entry name" value="SCP-like"/>
    <property type="match status" value="1"/>
</dbReference>
<dbReference type="PROSITE" id="PS51118">
    <property type="entry name" value="HTH_HXLR"/>
    <property type="match status" value="1"/>
</dbReference>
<proteinExistence type="predicted"/>
<accession>A0A7W6FSX1</accession>
<keyword evidence="3" id="KW-0804">Transcription</keyword>
<dbReference type="InterPro" id="IPR036390">
    <property type="entry name" value="WH_DNA-bd_sf"/>
</dbReference>
<dbReference type="Gene3D" id="1.10.10.10">
    <property type="entry name" value="Winged helix-like DNA-binding domain superfamily/Winged helix DNA-binding domain"/>
    <property type="match status" value="1"/>
</dbReference>
<evidence type="ECO:0000256" key="3">
    <source>
        <dbReference type="ARBA" id="ARBA00023163"/>
    </source>
</evidence>
<dbReference type="OrthoDB" id="9782219at2"/>
<dbReference type="SUPFAM" id="SSF46785">
    <property type="entry name" value="Winged helix' DNA-binding domain"/>
    <property type="match status" value="1"/>
</dbReference>
<dbReference type="EMBL" id="JACIDO010000001">
    <property type="protein sequence ID" value="MBB3934396.1"/>
    <property type="molecule type" value="Genomic_DNA"/>
</dbReference>
<evidence type="ECO:0000259" key="4">
    <source>
        <dbReference type="PROSITE" id="PS51118"/>
    </source>
</evidence>
<sequence>MKSELVTKTPHPGGVDDRWSYRDACAAAHALEIVGERWTLLVMRELITGPRRFSDLRAGLPGISANVLAQRLEWLASLGIVVRRELPPPSGAKVYELTPWGMEAEPIFRVVGRWGSRSPFHDPTASFSTASLMLSLRTMFDPSLADDGRMRIGFQIGRETLLAVVEHGAIDVASHPIDEADAVLVGEPRVIAAAIYGGQSLEALEAGGVLVVEGDRETARRFTTFFPLPERAPRPAG</sequence>
<dbReference type="Gene3D" id="3.30.1050.10">
    <property type="entry name" value="SCP2 sterol-binding domain"/>
    <property type="match status" value="1"/>
</dbReference>
<dbReference type="PANTHER" id="PTHR33204:SF18">
    <property type="entry name" value="TRANSCRIPTIONAL REGULATORY PROTEIN"/>
    <property type="match status" value="1"/>
</dbReference>
<organism evidence="5 6">
    <name type="scientific">Aureimonas phyllosphaerae</name>
    <dbReference type="NCBI Taxonomy" id="1166078"/>
    <lineage>
        <taxon>Bacteria</taxon>
        <taxon>Pseudomonadati</taxon>
        <taxon>Pseudomonadota</taxon>
        <taxon>Alphaproteobacteria</taxon>
        <taxon>Hyphomicrobiales</taxon>
        <taxon>Aurantimonadaceae</taxon>
        <taxon>Aureimonas</taxon>
    </lineage>
</organism>